<feature type="domain" description="HTH araC/xylS-type" evidence="4">
    <location>
        <begin position="176"/>
        <end position="260"/>
    </location>
</feature>
<dbReference type="RefSeq" id="WP_296952746.1">
    <property type="nucleotide sequence ID" value="NZ_LT599021.1"/>
</dbReference>
<evidence type="ECO:0000259" key="4">
    <source>
        <dbReference type="PROSITE" id="PS01124"/>
    </source>
</evidence>
<dbReference type="PANTHER" id="PTHR46796:SF13">
    <property type="entry name" value="HTH-TYPE TRANSCRIPTIONAL ACTIVATOR RHAS"/>
    <property type="match status" value="1"/>
</dbReference>
<dbReference type="Gene3D" id="1.10.10.60">
    <property type="entry name" value="Homeodomain-like"/>
    <property type="match status" value="1"/>
</dbReference>
<evidence type="ECO:0000256" key="1">
    <source>
        <dbReference type="ARBA" id="ARBA00023015"/>
    </source>
</evidence>
<dbReference type="EMBL" id="FLUL01000002">
    <property type="protein sequence ID" value="SBW10550.1"/>
    <property type="molecule type" value="Genomic_DNA"/>
</dbReference>
<evidence type="ECO:0000256" key="3">
    <source>
        <dbReference type="ARBA" id="ARBA00023163"/>
    </source>
</evidence>
<name>A0A212KFQ1_9BACT</name>
<evidence type="ECO:0000313" key="5">
    <source>
        <dbReference type="EMBL" id="SBW10550.1"/>
    </source>
</evidence>
<dbReference type="InterPro" id="IPR046532">
    <property type="entry name" value="DUF6597"/>
</dbReference>
<dbReference type="InterPro" id="IPR009057">
    <property type="entry name" value="Homeodomain-like_sf"/>
</dbReference>
<proteinExistence type="predicted"/>
<protein>
    <recommendedName>
        <fullName evidence="4">HTH araC/xylS-type domain-containing protein</fullName>
    </recommendedName>
</protein>
<dbReference type="InterPro" id="IPR018060">
    <property type="entry name" value="HTH_AraC"/>
</dbReference>
<sequence length="273" mass="31617">MHYETFEPSSVLKSLVKCYWTLEVPAENNADKQRIVPDGCLEMAFILGDDIRRFTSECEFILQPRAMVLGQIIDPFYIQPTGYVNTFAVRFYPYGFANFVKTSIKDLANKETPITELFEVKKANELEQNIIHATDTQQRIKIVETFLLNKINEKATIDNIVKSTVDTLFLTNGNSSISTILKENLSKRRQLERNFMKQIGISPKQLGKVIRLQTALKMLLNHKTETLTQIAYENEYYDQAHFIKDFKEFTGTNPKEFLEDRQNVLSSLFYKKG</sequence>
<accession>A0A212KFQ1</accession>
<dbReference type="PANTHER" id="PTHR46796">
    <property type="entry name" value="HTH-TYPE TRANSCRIPTIONAL ACTIVATOR RHAS-RELATED"/>
    <property type="match status" value="1"/>
</dbReference>
<keyword evidence="2" id="KW-0238">DNA-binding</keyword>
<dbReference type="GO" id="GO:0003700">
    <property type="term" value="F:DNA-binding transcription factor activity"/>
    <property type="evidence" value="ECO:0007669"/>
    <property type="project" value="InterPro"/>
</dbReference>
<dbReference type="PROSITE" id="PS01124">
    <property type="entry name" value="HTH_ARAC_FAMILY_2"/>
    <property type="match status" value="1"/>
</dbReference>
<dbReference type="Pfam" id="PF12833">
    <property type="entry name" value="HTH_18"/>
    <property type="match status" value="1"/>
</dbReference>
<reference evidence="5" key="1">
    <citation type="submission" date="2016-04" db="EMBL/GenBank/DDBJ databases">
        <authorList>
            <person name="Evans L.H."/>
            <person name="Alamgir A."/>
            <person name="Owens N."/>
            <person name="Weber N.D."/>
            <person name="Virtaneva K."/>
            <person name="Barbian K."/>
            <person name="Babar A."/>
            <person name="Rosenke K."/>
        </authorList>
    </citation>
    <scope>NUCLEOTIDE SEQUENCE</scope>
    <source>
        <strain evidence="5">86-2</strain>
    </source>
</reference>
<dbReference type="AlphaFoldDB" id="A0A212KFQ1"/>
<gene>
    <name evidence="5" type="ORF">KL86DYS2_20123</name>
</gene>
<evidence type="ECO:0000256" key="2">
    <source>
        <dbReference type="ARBA" id="ARBA00023125"/>
    </source>
</evidence>
<dbReference type="SMART" id="SM00342">
    <property type="entry name" value="HTH_ARAC"/>
    <property type="match status" value="1"/>
</dbReference>
<dbReference type="Pfam" id="PF20240">
    <property type="entry name" value="DUF6597"/>
    <property type="match status" value="1"/>
</dbReference>
<dbReference type="SUPFAM" id="SSF46689">
    <property type="entry name" value="Homeodomain-like"/>
    <property type="match status" value="1"/>
</dbReference>
<dbReference type="InterPro" id="IPR050204">
    <property type="entry name" value="AraC_XylS_family_regulators"/>
</dbReference>
<organism evidence="5">
    <name type="scientific">uncultured Dysgonomonas sp</name>
    <dbReference type="NCBI Taxonomy" id="206096"/>
    <lineage>
        <taxon>Bacteria</taxon>
        <taxon>Pseudomonadati</taxon>
        <taxon>Bacteroidota</taxon>
        <taxon>Bacteroidia</taxon>
        <taxon>Bacteroidales</taxon>
        <taxon>Dysgonomonadaceae</taxon>
        <taxon>Dysgonomonas</taxon>
        <taxon>environmental samples</taxon>
    </lineage>
</organism>
<dbReference type="GO" id="GO:0043565">
    <property type="term" value="F:sequence-specific DNA binding"/>
    <property type="evidence" value="ECO:0007669"/>
    <property type="project" value="InterPro"/>
</dbReference>
<keyword evidence="1" id="KW-0805">Transcription regulation</keyword>
<keyword evidence="3" id="KW-0804">Transcription</keyword>